<accession>A0A088S3B8</accession>
<gene>
    <name evidence="2" type="ORF">LPMP_090700</name>
</gene>
<keyword evidence="3" id="KW-1185">Reference proteome</keyword>
<evidence type="ECO:0000313" key="3">
    <source>
        <dbReference type="Proteomes" id="UP000063063"/>
    </source>
</evidence>
<feature type="compositionally biased region" description="Basic and acidic residues" evidence="1">
    <location>
        <begin position="319"/>
        <end position="339"/>
    </location>
</feature>
<feature type="compositionally biased region" description="Polar residues" evidence="1">
    <location>
        <begin position="106"/>
        <end position="120"/>
    </location>
</feature>
<dbReference type="RefSeq" id="XP_010704308.1">
    <property type="nucleotide sequence ID" value="XM_010706006.1"/>
</dbReference>
<dbReference type="AlphaFoldDB" id="A0A088S3B8"/>
<feature type="compositionally biased region" description="Polar residues" evidence="1">
    <location>
        <begin position="287"/>
        <end position="301"/>
    </location>
</feature>
<feature type="compositionally biased region" description="Polar residues" evidence="1">
    <location>
        <begin position="400"/>
        <end position="415"/>
    </location>
</feature>
<dbReference type="VEuPathDB" id="TriTrypDB:LPMP_090700"/>
<evidence type="ECO:0000256" key="1">
    <source>
        <dbReference type="SAM" id="MobiDB-lite"/>
    </source>
</evidence>
<dbReference type="eggNOG" id="ENOG502SFBF">
    <property type="taxonomic scope" value="Eukaryota"/>
</dbReference>
<dbReference type="VEuPathDB" id="TriTrypDB:LPAL13_090012500"/>
<dbReference type="Proteomes" id="UP000063063">
    <property type="component" value="Chromosome 9"/>
</dbReference>
<proteinExistence type="predicted"/>
<dbReference type="EMBL" id="CP009378">
    <property type="protein sequence ID" value="AIN95986.1"/>
    <property type="molecule type" value="Genomic_DNA"/>
</dbReference>
<reference evidence="2 3" key="1">
    <citation type="journal article" date="2015" name="Sci. Rep.">
        <title>The genome of Leishmania panamensis: insights into genomics of the L. (Viannia) subgenus.</title>
        <authorList>
            <person name="Llanes A."/>
            <person name="Restrepo C.M."/>
            <person name="Vecchio G.D."/>
            <person name="Anguizola F.J."/>
            <person name="Lleonart R."/>
        </authorList>
    </citation>
    <scope>NUCLEOTIDE SEQUENCE [LARGE SCALE GENOMIC DNA]</scope>
    <source>
        <strain evidence="2 3">MHOM/PA/94/PSC-1</strain>
    </source>
</reference>
<dbReference type="OrthoDB" id="266249at2759"/>
<evidence type="ECO:0000313" key="2">
    <source>
        <dbReference type="EMBL" id="AIN95986.1"/>
    </source>
</evidence>
<feature type="compositionally biased region" description="Basic and acidic residues" evidence="1">
    <location>
        <begin position="138"/>
        <end position="152"/>
    </location>
</feature>
<dbReference type="GeneID" id="22572640"/>
<feature type="compositionally biased region" description="Polar residues" evidence="1">
    <location>
        <begin position="361"/>
        <end position="382"/>
    </location>
</feature>
<name>A0A088S3B8_LEIPA</name>
<organism evidence="2 3">
    <name type="scientific">Leishmania panamensis</name>
    <dbReference type="NCBI Taxonomy" id="5679"/>
    <lineage>
        <taxon>Eukaryota</taxon>
        <taxon>Discoba</taxon>
        <taxon>Euglenozoa</taxon>
        <taxon>Kinetoplastea</taxon>
        <taxon>Metakinetoplastina</taxon>
        <taxon>Trypanosomatida</taxon>
        <taxon>Trypanosomatidae</taxon>
        <taxon>Leishmaniinae</taxon>
        <taxon>Leishmania</taxon>
        <taxon>Leishmania guyanensis species complex</taxon>
    </lineage>
</organism>
<feature type="region of interest" description="Disordered" evidence="1">
    <location>
        <begin position="80"/>
        <end position="198"/>
    </location>
</feature>
<protein>
    <submittedName>
        <fullName evidence="2">Uncharacterized protein</fullName>
    </submittedName>
</protein>
<dbReference type="KEGG" id="lpan:LPMP_090700"/>
<sequence>MMPAKTATAPTDDLFSGKSRELVDDIKNSLDRIEKLLNCGQQLLYGDGAADGEEASVSPDEDPADVSVVAISALRHFNPSYASYHSSPQRRRGSSCGLGSGGESVAHQQLASRSQHSSENASHRLSGEGSHQHSLKNSSKECSRYGRSRADQRLMGSNRPLLRSKRNEVSPSLRGRQIRSERGRMRNLEEGVDPSDTPQNITIAALKERIRRELEEYRRSGPLMHRIELHQRLQRAVIAKRALSKNGASSPSGAATAVSRPSACVAAASVKSGSHAAPESRQVVKRANTTSTRRTLQNLQEQRPLWEHSYRNTAMQQPKWDHRAQQRHVENGRSVEKSHPPTVASPAPNTYSPHYHPLKMSTGSHSSSRDLSSNQTSGSSYAPRQHVCPVQNHQRDSPSAEGTSKSSMTTSQLTTERPARVAVPQRPSVTNSSPDNMEEHSTLSPTWHHLISA</sequence>
<feature type="region of interest" description="Disordered" evidence="1">
    <location>
        <begin position="271"/>
        <end position="453"/>
    </location>
</feature>
<feature type="compositionally biased region" description="Basic and acidic residues" evidence="1">
    <location>
        <begin position="178"/>
        <end position="189"/>
    </location>
</feature>